<comment type="caution">
    <text evidence="1">The sequence shown here is derived from an EMBL/GenBank/DDBJ whole genome shotgun (WGS) entry which is preliminary data.</text>
</comment>
<proteinExistence type="predicted"/>
<evidence type="ECO:0008006" key="3">
    <source>
        <dbReference type="Google" id="ProtNLM"/>
    </source>
</evidence>
<organism evidence="1 2">
    <name type="scientific">Arachis hypogaea</name>
    <name type="common">Peanut</name>
    <dbReference type="NCBI Taxonomy" id="3818"/>
    <lineage>
        <taxon>Eukaryota</taxon>
        <taxon>Viridiplantae</taxon>
        <taxon>Streptophyta</taxon>
        <taxon>Embryophyta</taxon>
        <taxon>Tracheophyta</taxon>
        <taxon>Spermatophyta</taxon>
        <taxon>Magnoliopsida</taxon>
        <taxon>eudicotyledons</taxon>
        <taxon>Gunneridae</taxon>
        <taxon>Pentapetalae</taxon>
        <taxon>rosids</taxon>
        <taxon>fabids</taxon>
        <taxon>Fabales</taxon>
        <taxon>Fabaceae</taxon>
        <taxon>Papilionoideae</taxon>
        <taxon>50 kb inversion clade</taxon>
        <taxon>dalbergioids sensu lato</taxon>
        <taxon>Dalbergieae</taxon>
        <taxon>Pterocarpus clade</taxon>
        <taxon>Arachis</taxon>
    </lineage>
</organism>
<dbReference type="Proteomes" id="UP000289738">
    <property type="component" value="Chromosome B07"/>
</dbReference>
<dbReference type="InterPro" id="IPR044824">
    <property type="entry name" value="MAIN-like"/>
</dbReference>
<protein>
    <recommendedName>
        <fullName evidence="3">Aminotransferase-like plant mobile domain-containing protein</fullName>
    </recommendedName>
</protein>
<dbReference type="EMBL" id="SDMP01000017">
    <property type="protein sequence ID" value="RYR00664.1"/>
    <property type="molecule type" value="Genomic_DNA"/>
</dbReference>
<reference evidence="1 2" key="1">
    <citation type="submission" date="2019-01" db="EMBL/GenBank/DDBJ databases">
        <title>Sequencing of cultivated peanut Arachis hypogaea provides insights into genome evolution and oil improvement.</title>
        <authorList>
            <person name="Chen X."/>
        </authorList>
    </citation>
    <scope>NUCLEOTIDE SEQUENCE [LARGE SCALE GENOMIC DNA]</scope>
    <source>
        <strain evidence="2">cv. Fuhuasheng</strain>
        <tissue evidence="1">Leaves</tissue>
    </source>
</reference>
<dbReference type="PANTHER" id="PTHR46033">
    <property type="entry name" value="PROTEIN MAIN-LIKE 2"/>
    <property type="match status" value="1"/>
</dbReference>
<gene>
    <name evidence="1" type="ORF">Ahy_B07g088797</name>
</gene>
<accession>A0A444YFH4</accession>
<name>A0A444YFH4_ARAHY</name>
<sequence length="164" mass="17961">MWFQEQLGVSPHANCNDKFTMRCSWMQDTFGEIPDGADDATIRRYARAYIVMLLGTLLFSDKSGTLLHIQWLPYVAKFEDIDGPAEYDTFGRPLALRSAAKDGEATNITLGVITGTDDEAPPSLELEQAAVAGAWGARFEPLELETTPISLANSSRVLTSGNCQ</sequence>
<dbReference type="PANTHER" id="PTHR46033:SF8">
    <property type="entry name" value="PROTEIN MAINTENANCE OF MERISTEMS-LIKE"/>
    <property type="match status" value="1"/>
</dbReference>
<evidence type="ECO:0000313" key="2">
    <source>
        <dbReference type="Proteomes" id="UP000289738"/>
    </source>
</evidence>
<dbReference type="AlphaFoldDB" id="A0A444YFH4"/>
<dbReference type="GO" id="GO:0010073">
    <property type="term" value="P:meristem maintenance"/>
    <property type="evidence" value="ECO:0007669"/>
    <property type="project" value="InterPro"/>
</dbReference>
<evidence type="ECO:0000313" key="1">
    <source>
        <dbReference type="EMBL" id="RYR00664.1"/>
    </source>
</evidence>
<keyword evidence="2" id="KW-1185">Reference proteome</keyword>